<dbReference type="Proteomes" id="UP000295238">
    <property type="component" value="Unassembled WGS sequence"/>
</dbReference>
<sequence length="61" mass="6344">MSVPGVGYVRALSFMAAVGDPMRTLPSAYQRGKAQGSRHHRDCSGTAASLWAIGQEVAPAA</sequence>
<reference evidence="1 2" key="1">
    <citation type="submission" date="2019-03" db="EMBL/GenBank/DDBJ databases">
        <title>Rhizobium sp. nov., an bacterium isolated from biocrust in Mu Us Desert.</title>
        <authorList>
            <person name="Lixiong L."/>
        </authorList>
    </citation>
    <scope>NUCLEOTIDE SEQUENCE [LARGE SCALE GENOMIC DNA]</scope>
    <source>
        <strain evidence="1 2">SPY-1</strain>
    </source>
</reference>
<comment type="caution">
    <text evidence="1">The sequence shown here is derived from an EMBL/GenBank/DDBJ whole genome shotgun (WGS) entry which is preliminary data.</text>
</comment>
<evidence type="ECO:0000313" key="1">
    <source>
        <dbReference type="EMBL" id="TDK29833.1"/>
    </source>
</evidence>
<evidence type="ECO:0000313" key="2">
    <source>
        <dbReference type="Proteomes" id="UP000295238"/>
    </source>
</evidence>
<dbReference type="EMBL" id="SMTL01000009">
    <property type="protein sequence ID" value="TDK29833.1"/>
    <property type="molecule type" value="Genomic_DNA"/>
</dbReference>
<name>A0A4R5U715_9HYPH</name>
<proteinExistence type="predicted"/>
<organism evidence="1 2">
    <name type="scientific">Rhizobium deserti</name>
    <dbReference type="NCBI Taxonomy" id="2547961"/>
    <lineage>
        <taxon>Bacteria</taxon>
        <taxon>Pseudomonadati</taxon>
        <taxon>Pseudomonadota</taxon>
        <taxon>Alphaproteobacteria</taxon>
        <taxon>Hyphomicrobiales</taxon>
        <taxon>Rhizobiaceae</taxon>
        <taxon>Rhizobium/Agrobacterium group</taxon>
        <taxon>Rhizobium</taxon>
    </lineage>
</organism>
<dbReference type="AlphaFoldDB" id="A0A4R5U715"/>
<accession>A0A4R5U715</accession>
<protein>
    <submittedName>
        <fullName evidence="1">Uncharacterized protein</fullName>
    </submittedName>
</protein>
<keyword evidence="2" id="KW-1185">Reference proteome</keyword>
<gene>
    <name evidence="1" type="ORF">E2F50_21770</name>
</gene>